<proteinExistence type="predicted"/>
<dbReference type="CDD" id="cd00037">
    <property type="entry name" value="CLECT"/>
    <property type="match status" value="1"/>
</dbReference>
<name>A0A239FQQ8_EKHLU</name>
<dbReference type="PANTHER" id="PTHR22803">
    <property type="entry name" value="MANNOSE, PHOSPHOLIPASE, LECTIN RECEPTOR RELATED"/>
    <property type="match status" value="1"/>
</dbReference>
<dbReference type="Pfam" id="PF16410">
    <property type="entry name" value="DUF5018"/>
    <property type="match status" value="1"/>
</dbReference>
<dbReference type="InterPro" id="IPR016186">
    <property type="entry name" value="C-type_lectin-like/link_sf"/>
</dbReference>
<dbReference type="AlphaFoldDB" id="A0A239FQQ8"/>
<dbReference type="OrthoDB" id="7012117at2"/>
<feature type="domain" description="C-type lectin" evidence="1">
    <location>
        <begin position="125"/>
        <end position="276"/>
    </location>
</feature>
<dbReference type="Gene3D" id="2.60.40.2340">
    <property type="match status" value="1"/>
</dbReference>
<sequence>MKNVYIILIAVGSSILFSCSDEESPSLSDAKKITSFSIDGATVSIDESGKTISAELPLGSEVTALTPTIVISDKATVSPASGEVQNFTNPVTYTVTAEDGTTTSYVASATVVECVDEGNVISFTFDGKNYEIVKETKTWRDAASCAVERGGYLAEINSLEEQNAIYSQIESSSINAASTTAPDGGNASYLWLGGNDFDTEGSWIWDGDNSGEGTPFWIGDSSGSPVDGSYTNWGNEPDNFQNSQHTLGLAITDWPLGSAGQWNDIDHNNNLFFIIEFD</sequence>
<dbReference type="RefSeq" id="WP_089355503.1">
    <property type="nucleotide sequence ID" value="NZ_FZPD01000001.1"/>
</dbReference>
<evidence type="ECO:0000313" key="2">
    <source>
        <dbReference type="EMBL" id="SNS58234.1"/>
    </source>
</evidence>
<evidence type="ECO:0000259" key="1">
    <source>
        <dbReference type="PROSITE" id="PS50041"/>
    </source>
</evidence>
<keyword evidence="3" id="KW-1185">Reference proteome</keyword>
<dbReference type="PROSITE" id="PS51257">
    <property type="entry name" value="PROKAR_LIPOPROTEIN"/>
    <property type="match status" value="1"/>
</dbReference>
<dbReference type="EMBL" id="FZPD01000001">
    <property type="protein sequence ID" value="SNS58234.1"/>
    <property type="molecule type" value="Genomic_DNA"/>
</dbReference>
<dbReference type="InterPro" id="IPR016187">
    <property type="entry name" value="CTDL_fold"/>
</dbReference>
<accession>A0A239FQQ8</accession>
<dbReference type="InterPro" id="IPR001304">
    <property type="entry name" value="C-type_lectin-like"/>
</dbReference>
<protein>
    <submittedName>
        <fullName evidence="2">Lectin C-type domain-containing protein</fullName>
    </submittedName>
</protein>
<dbReference type="SUPFAM" id="SSF56436">
    <property type="entry name" value="C-type lectin-like"/>
    <property type="match status" value="1"/>
</dbReference>
<dbReference type="PROSITE" id="PS50041">
    <property type="entry name" value="C_TYPE_LECTIN_2"/>
    <property type="match status" value="1"/>
</dbReference>
<dbReference type="InterPro" id="IPR050111">
    <property type="entry name" value="C-type_lectin/snaclec_domain"/>
</dbReference>
<dbReference type="Pfam" id="PF00059">
    <property type="entry name" value="Lectin_C"/>
    <property type="match status" value="1"/>
</dbReference>
<gene>
    <name evidence="2" type="ORF">SAMN05421640_0756</name>
</gene>
<dbReference type="Gene3D" id="3.10.100.10">
    <property type="entry name" value="Mannose-Binding Protein A, subunit A"/>
    <property type="match status" value="1"/>
</dbReference>
<reference evidence="2 3" key="1">
    <citation type="submission" date="2017-06" db="EMBL/GenBank/DDBJ databases">
        <authorList>
            <person name="Kim H.J."/>
            <person name="Triplett B.A."/>
        </authorList>
    </citation>
    <scope>NUCLEOTIDE SEQUENCE [LARGE SCALE GENOMIC DNA]</scope>
    <source>
        <strain evidence="2 3">DSM 19307</strain>
    </source>
</reference>
<dbReference type="Proteomes" id="UP000198393">
    <property type="component" value="Unassembled WGS sequence"/>
</dbReference>
<dbReference type="InterPro" id="IPR032186">
    <property type="entry name" value="DUF5018"/>
</dbReference>
<organism evidence="2 3">
    <name type="scientific">Ekhidna lutea</name>
    <dbReference type="NCBI Taxonomy" id="447679"/>
    <lineage>
        <taxon>Bacteria</taxon>
        <taxon>Pseudomonadati</taxon>
        <taxon>Bacteroidota</taxon>
        <taxon>Cytophagia</taxon>
        <taxon>Cytophagales</taxon>
        <taxon>Reichenbachiellaceae</taxon>
        <taxon>Ekhidna</taxon>
    </lineage>
</organism>
<evidence type="ECO:0000313" key="3">
    <source>
        <dbReference type="Proteomes" id="UP000198393"/>
    </source>
</evidence>